<dbReference type="GO" id="GO:0015193">
    <property type="term" value="F:L-proline transmembrane transporter activity"/>
    <property type="evidence" value="ECO:0007669"/>
    <property type="project" value="TreeGrafter"/>
</dbReference>
<sequence length="518" mass="56387">MNTFVLGLTVVAYLLSLAYLGYLGYKKTTSANDYLVGGRQMNPFVMSLSYGATFISASAIIGFGGVSAAFGMGIQWLCFLNMFVGVIIAFIFFGLPTRRLGAKLNVSTFSQLLGGHYQSRTIRVFIAAVIFLCMPLYTAVVMKGGAVFIEQIFQIDFNISLLIFTLIIAAYVIAGGIKGVMYTDALQAVIMFGCMSFLLFWMYKVLGMGFSEANQALGDITPLVPEKFQALGHQGWTKMPVSGSPQWYTLVTSLILGVGIGCLAQPQLVVRFMTVKSSRELKRGVFIGCLFIIVTVGAIYHAGALSNLFFLKTEGAVATEIIKDIDKIIPYFITKSMPEWFAALFMLCILSASMSTLSSLFHTMGASLGSDIYGTFKSRLRNGLTGIIRIGVFFAILISYIICYMLPNDIIARGTSMFMGLCASSFLPAYFCALYWKGATRQGAVISLWTGLIASLSTLVFLHQKEAAALGICKFLFGRDVLIEAYPFPVIDPILFALPLSILAIVIGSLLTKGKAIK</sequence>
<evidence type="ECO:0000256" key="4">
    <source>
        <dbReference type="ARBA" id="ARBA00022475"/>
    </source>
</evidence>
<evidence type="ECO:0000256" key="11">
    <source>
        <dbReference type="ARBA" id="ARBA00023201"/>
    </source>
</evidence>
<dbReference type="PROSITE" id="PS50283">
    <property type="entry name" value="NA_SOLUT_SYMP_3"/>
    <property type="match status" value="1"/>
</dbReference>
<feature type="transmembrane region" description="Helical" evidence="12">
    <location>
        <begin position="382"/>
        <end position="402"/>
    </location>
</feature>
<dbReference type="EMBL" id="SNRY01000950">
    <property type="protein sequence ID" value="KAA6334884.1"/>
    <property type="molecule type" value="Genomic_DNA"/>
</dbReference>
<comment type="caution">
    <text evidence="13">The sequence shown here is derived from an EMBL/GenBank/DDBJ whole genome shotgun (WGS) entry which is preliminary data.</text>
</comment>
<feature type="transmembrane region" description="Helical" evidence="12">
    <location>
        <begin position="152"/>
        <end position="173"/>
    </location>
</feature>
<evidence type="ECO:0000256" key="8">
    <source>
        <dbReference type="ARBA" id="ARBA00023053"/>
    </source>
</evidence>
<keyword evidence="10 12" id="KW-0472">Membrane</keyword>
<evidence type="ECO:0000256" key="12">
    <source>
        <dbReference type="SAM" id="Phobius"/>
    </source>
</evidence>
<reference evidence="13" key="1">
    <citation type="submission" date="2019-03" db="EMBL/GenBank/DDBJ databases">
        <title>Single cell metagenomics reveals metabolic interactions within the superorganism composed of flagellate Streblomastix strix and complex community of Bacteroidetes bacteria on its surface.</title>
        <authorList>
            <person name="Treitli S.C."/>
            <person name="Kolisko M."/>
            <person name="Husnik F."/>
            <person name="Keeling P."/>
            <person name="Hampl V."/>
        </authorList>
    </citation>
    <scope>NUCLEOTIDE SEQUENCE</scope>
    <source>
        <strain evidence="13">STM</strain>
    </source>
</reference>
<feature type="transmembrane region" description="Helical" evidence="12">
    <location>
        <begin position="340"/>
        <end position="361"/>
    </location>
</feature>
<feature type="transmembrane region" description="Helical" evidence="12">
    <location>
        <begin position="494"/>
        <end position="512"/>
    </location>
</feature>
<proteinExistence type="inferred from homology"/>
<feature type="transmembrane region" description="Helical" evidence="12">
    <location>
        <begin position="414"/>
        <end position="436"/>
    </location>
</feature>
<evidence type="ECO:0000256" key="2">
    <source>
        <dbReference type="ARBA" id="ARBA00006434"/>
    </source>
</evidence>
<comment type="subcellular location">
    <subcellularLocation>
        <location evidence="1">Cell membrane</location>
        <topology evidence="1">Multi-pass membrane protein</topology>
    </subcellularLocation>
</comment>
<evidence type="ECO:0000256" key="9">
    <source>
        <dbReference type="ARBA" id="ARBA00023065"/>
    </source>
</evidence>
<dbReference type="CDD" id="cd10322">
    <property type="entry name" value="SLC5sbd"/>
    <property type="match status" value="1"/>
</dbReference>
<dbReference type="InterPro" id="IPR038377">
    <property type="entry name" value="Na/Glc_symporter_sf"/>
</dbReference>
<evidence type="ECO:0000256" key="3">
    <source>
        <dbReference type="ARBA" id="ARBA00022448"/>
    </source>
</evidence>
<evidence type="ECO:0000256" key="6">
    <source>
        <dbReference type="ARBA" id="ARBA00022847"/>
    </source>
</evidence>
<feature type="transmembrane region" description="Helical" evidence="12">
    <location>
        <begin position="246"/>
        <end position="264"/>
    </location>
</feature>
<dbReference type="Pfam" id="PF00474">
    <property type="entry name" value="SSF"/>
    <property type="match status" value="1"/>
</dbReference>
<dbReference type="Gene3D" id="1.20.1730.10">
    <property type="entry name" value="Sodium/glucose cotransporter"/>
    <property type="match status" value="1"/>
</dbReference>
<dbReference type="FunFam" id="1.20.1730.10:FF:000016">
    <property type="entry name" value="Sodium symporter family protein"/>
    <property type="match status" value="1"/>
</dbReference>
<dbReference type="GO" id="GO:0005886">
    <property type="term" value="C:plasma membrane"/>
    <property type="evidence" value="ECO:0007669"/>
    <property type="project" value="UniProtKB-SubCell"/>
</dbReference>
<name>A0A5J4RMT0_9ZZZZ</name>
<keyword evidence="11" id="KW-0739">Sodium transport</keyword>
<organism evidence="13">
    <name type="scientific">termite gut metagenome</name>
    <dbReference type="NCBI Taxonomy" id="433724"/>
    <lineage>
        <taxon>unclassified sequences</taxon>
        <taxon>metagenomes</taxon>
        <taxon>organismal metagenomes</taxon>
    </lineage>
</organism>
<keyword evidence="8" id="KW-0915">Sodium</keyword>
<evidence type="ECO:0000256" key="5">
    <source>
        <dbReference type="ARBA" id="ARBA00022692"/>
    </source>
</evidence>
<evidence type="ECO:0000256" key="1">
    <source>
        <dbReference type="ARBA" id="ARBA00004651"/>
    </source>
</evidence>
<dbReference type="PANTHER" id="PTHR48086">
    <property type="entry name" value="SODIUM/PROLINE SYMPORTER-RELATED"/>
    <property type="match status" value="1"/>
</dbReference>
<feature type="transmembrane region" description="Helical" evidence="12">
    <location>
        <begin position="285"/>
        <end position="303"/>
    </location>
</feature>
<feature type="transmembrane region" description="Helical" evidence="12">
    <location>
        <begin position="6"/>
        <end position="25"/>
    </location>
</feature>
<protein>
    <submittedName>
        <fullName evidence="13">Sodium:solute symporter</fullName>
    </submittedName>
</protein>
<comment type="similarity">
    <text evidence="2">Belongs to the sodium:solute symporter (SSF) (TC 2.A.21) family.</text>
</comment>
<evidence type="ECO:0000256" key="7">
    <source>
        <dbReference type="ARBA" id="ARBA00022989"/>
    </source>
</evidence>
<feature type="transmembrane region" description="Helical" evidence="12">
    <location>
        <begin position="45"/>
        <end position="68"/>
    </location>
</feature>
<keyword evidence="9" id="KW-0406">Ion transport</keyword>
<keyword evidence="5 12" id="KW-0812">Transmembrane</keyword>
<feature type="transmembrane region" description="Helical" evidence="12">
    <location>
        <begin position="185"/>
        <end position="203"/>
    </location>
</feature>
<gene>
    <name evidence="13" type="ORF">EZS27_016843</name>
</gene>
<keyword evidence="4" id="KW-1003">Cell membrane</keyword>
<dbReference type="AlphaFoldDB" id="A0A5J4RMT0"/>
<dbReference type="GO" id="GO:0005298">
    <property type="term" value="F:proline:sodium symporter activity"/>
    <property type="evidence" value="ECO:0007669"/>
    <property type="project" value="TreeGrafter"/>
</dbReference>
<feature type="transmembrane region" description="Helical" evidence="12">
    <location>
        <begin position="443"/>
        <end position="462"/>
    </location>
</feature>
<feature type="transmembrane region" description="Helical" evidence="12">
    <location>
        <begin position="122"/>
        <end position="140"/>
    </location>
</feature>
<accession>A0A5J4RMT0</accession>
<evidence type="ECO:0000313" key="13">
    <source>
        <dbReference type="EMBL" id="KAA6334884.1"/>
    </source>
</evidence>
<keyword evidence="3" id="KW-0813">Transport</keyword>
<dbReference type="InterPro" id="IPR001734">
    <property type="entry name" value="Na/solute_symporter"/>
</dbReference>
<keyword evidence="6" id="KW-0769">Symport</keyword>
<keyword evidence="7 12" id="KW-1133">Transmembrane helix</keyword>
<dbReference type="GO" id="GO:0015824">
    <property type="term" value="P:proline transport"/>
    <property type="evidence" value="ECO:0007669"/>
    <property type="project" value="TreeGrafter"/>
</dbReference>
<feature type="transmembrane region" description="Helical" evidence="12">
    <location>
        <begin position="74"/>
        <end position="95"/>
    </location>
</feature>
<evidence type="ECO:0000256" key="10">
    <source>
        <dbReference type="ARBA" id="ARBA00023136"/>
    </source>
</evidence>
<dbReference type="InterPro" id="IPR050277">
    <property type="entry name" value="Sodium:Solute_Symporter"/>
</dbReference>
<dbReference type="PANTHER" id="PTHR48086:SF3">
    <property type="entry name" value="SODIUM_PROLINE SYMPORTER"/>
    <property type="match status" value="1"/>
</dbReference>